<feature type="compositionally biased region" description="Basic and acidic residues" evidence="3">
    <location>
        <begin position="454"/>
        <end position="476"/>
    </location>
</feature>
<dbReference type="InterPro" id="IPR050358">
    <property type="entry name" value="RSE1/DDB1/CFT1"/>
</dbReference>
<dbReference type="Pfam" id="PF10433">
    <property type="entry name" value="Beta-prop_RSE1_1st"/>
    <property type="match status" value="1"/>
</dbReference>
<evidence type="ECO:0000313" key="7">
    <source>
        <dbReference type="Proteomes" id="UP000095287"/>
    </source>
</evidence>
<evidence type="ECO:0000256" key="3">
    <source>
        <dbReference type="SAM" id="MobiDB-lite"/>
    </source>
</evidence>
<evidence type="ECO:0000259" key="4">
    <source>
        <dbReference type="Pfam" id="PF03178"/>
    </source>
</evidence>
<organism evidence="7 8">
    <name type="scientific">Steinernema glaseri</name>
    <dbReference type="NCBI Taxonomy" id="37863"/>
    <lineage>
        <taxon>Eukaryota</taxon>
        <taxon>Metazoa</taxon>
        <taxon>Ecdysozoa</taxon>
        <taxon>Nematoda</taxon>
        <taxon>Chromadorea</taxon>
        <taxon>Rhabditida</taxon>
        <taxon>Tylenchina</taxon>
        <taxon>Panagrolaimomorpha</taxon>
        <taxon>Strongyloidoidea</taxon>
        <taxon>Steinernematidae</taxon>
        <taxon>Steinernema</taxon>
    </lineage>
</organism>
<reference evidence="8" key="1">
    <citation type="submission" date="2016-11" db="UniProtKB">
        <authorList>
            <consortium name="WormBaseParasite"/>
        </authorList>
    </citation>
    <scope>IDENTIFICATION</scope>
</reference>
<keyword evidence="2" id="KW-0539">Nucleus</keyword>
<dbReference type="InterPro" id="IPR058543">
    <property type="entry name" value="Beta-prop_RSE1/DDB1/CPSF1_2nd"/>
</dbReference>
<dbReference type="Pfam" id="PF23726">
    <property type="entry name" value="Beta-prop_RSE1_2nd"/>
    <property type="match status" value="1"/>
</dbReference>
<name>A0A1I8AI22_9BILA</name>
<dbReference type="GO" id="GO:0005634">
    <property type="term" value="C:nucleus"/>
    <property type="evidence" value="ECO:0007669"/>
    <property type="project" value="UniProtKB-SubCell"/>
</dbReference>
<sequence length="1467" mass="163554">MTSTTFHSFVHETDEATVTDHSLYGEFLPLGCKQLAVISAKVIRFYRFNPYALVPSHRYSRQTGSWVQKTRLECVYTMKLLQPVKSAAVIRLADQELDSILLAFDEARVSIIGLHYATQTMRTLHLYSIEEEFLRTGHLSDVYPPTVIADTENRCSILIGYEQNVAVIPHVGSDLTPFHFELKSVDPRIQNVLDVCFLHQYDQPTLLVMFEPLQATVGRAILRQDTVCIIGISLNLAERTYAAVWSLNGLPSELSRVVPIPAPVGGVFALGEGCAVYLSQSTPSIGVSVNVYSKEYTRFPLEDRSEYQLSWPSVRAVVIDPTEVLLVDGSSNMHVLSLMTDANHAVHDFKITKIIAEVSVPRTLTAVWDGFIFLGSRLGDSMLLQYSKKESADAATEDNAFGDVDESNDVDLEEDDLFLYDSAPAKRKIAPPLAPQAVKKVKLEDTTVQPDVNGEEKENSEKLDEVKSEADDSIKEENDDSGTRSKVSLPEAEYEFSVVDMLPNIGPCKVVKPSLPDLHPVYQSKKRPDPIYDLVASCGHGKSGSLNFFQRTIRPVPNITYSLDGIQQVFAVGRQEDESHAFVLAARETSTLVFEITSGDLLETALPVFNTTETTIAAGDLYDGAIAVQVTPTGFTLVADQKIVETVNLNINFPVISGSILDEYIAMMTQNGRLLLYKVALNGPNVVVEHMETKGLLYKEDLAITALCLYRDMSGFAQFCKKNPNKPDEKWAEPSTSEKPEKVEKDTVEDEFEDDFDLLYATKKEESEAIAQPAYRAKRHGFKDENLPTGAFVQNPDFIEPKYFLFVASETSNVQVYLLPSMQLVFNSQKLCNLPNVLKHKNAGRTTYEDAIIGIDYGENRDAQGGRPEDAIVELVVLGMGYNQARPILAVLVDDMVVLYEMFSHDDHLEGSLAVRFRKLPHCVVTRLSKYSNSDGKLPVEAIKGMERYRSKLIPFERIGSMTHGLFVAGGYPTFFFMQRGEMRQHAMTIDGPIHAFSGFNSPACPYGFMYLNLKASQIRICCLQDNVEYDMSFPVRRVPLGETVHRAQYILESDIIVLVTSRKQTTDKYCVLLNDEKVVETVKREICPEIERFSIKLFSFEDFKIIPNSELEMEEFEAVTACEEVLLHSESTITGLKNYVGVGTSASYGDEVVVRGRIVIYEVIEVVPEPGFPTSKHKLKAIFDKEQKGAVASICSCDGYLLTGIGPKVFIWQLRDNALHGISFLDLSYYVHHLTSYGSLALALDMKRSVSLLRYQEKFKALSLASRDHRTETPAAMATSFIFDKKHTGILMSDESGAISIFTYAPHLTESSGGEKLILNGYIQLGSPINSFIRCKPHVTDPMIDNPKEQSKIEKVEFATLDGSFGAVKPITEKMGRRLYYLQTEIINKLSSPAGLNGRTARGITVSKMQGNMAATIGNNVGDGRICMEFLNLSQTEKNEIARGVGCSKYNLIDDLTELQRLITQY</sequence>
<dbReference type="WBParaSite" id="L893_g5821.t1">
    <property type="protein sequence ID" value="L893_g5821.t1"/>
    <property type="gene ID" value="L893_g5821"/>
</dbReference>
<dbReference type="PANTHER" id="PTHR10644">
    <property type="entry name" value="DNA REPAIR/RNA PROCESSING CPSF FAMILY"/>
    <property type="match status" value="1"/>
</dbReference>
<feature type="domain" description="RSE1/DDB1/CPSF1 C-terminal" evidence="4">
    <location>
        <begin position="1094"/>
        <end position="1432"/>
    </location>
</feature>
<dbReference type="InterPro" id="IPR004871">
    <property type="entry name" value="RSE1/DDB1/CPSF1_C"/>
</dbReference>
<dbReference type="InterPro" id="IPR015943">
    <property type="entry name" value="WD40/YVTN_repeat-like_dom_sf"/>
</dbReference>
<dbReference type="Proteomes" id="UP000095287">
    <property type="component" value="Unplaced"/>
</dbReference>
<evidence type="ECO:0000259" key="6">
    <source>
        <dbReference type="Pfam" id="PF23726"/>
    </source>
</evidence>
<proteinExistence type="predicted"/>
<comment type="subcellular location">
    <subcellularLocation>
        <location evidence="1">Nucleus</location>
    </subcellularLocation>
</comment>
<evidence type="ECO:0000256" key="2">
    <source>
        <dbReference type="ARBA" id="ARBA00023242"/>
    </source>
</evidence>
<protein>
    <submittedName>
        <fullName evidence="8">CPSF_A domain-containing protein</fullName>
    </submittedName>
</protein>
<dbReference type="InterPro" id="IPR018846">
    <property type="entry name" value="Beta-prop_RSE1/DDB1/CPSF1_1st"/>
</dbReference>
<feature type="region of interest" description="Disordered" evidence="3">
    <location>
        <begin position="725"/>
        <end position="746"/>
    </location>
</feature>
<evidence type="ECO:0000313" key="8">
    <source>
        <dbReference type="WBParaSite" id="L893_g5821.t1"/>
    </source>
</evidence>
<evidence type="ECO:0000259" key="5">
    <source>
        <dbReference type="Pfam" id="PF10433"/>
    </source>
</evidence>
<accession>A0A1I8AI22</accession>
<keyword evidence="7" id="KW-1185">Reference proteome</keyword>
<dbReference type="Gene3D" id="2.130.10.10">
    <property type="entry name" value="YVTN repeat-like/Quinoprotein amine dehydrogenase"/>
    <property type="match status" value="4"/>
</dbReference>
<feature type="domain" description="RSE1/DDB1/CPSF1 first beta-propeller" evidence="5">
    <location>
        <begin position="21"/>
        <end position="390"/>
    </location>
</feature>
<evidence type="ECO:0000256" key="1">
    <source>
        <dbReference type="ARBA" id="ARBA00004123"/>
    </source>
</evidence>
<dbReference type="GO" id="GO:0003676">
    <property type="term" value="F:nucleic acid binding"/>
    <property type="evidence" value="ECO:0007669"/>
    <property type="project" value="InterPro"/>
</dbReference>
<feature type="domain" description="RSE1/DDB1/CPSF1 second beta-propeller" evidence="6">
    <location>
        <begin position="562"/>
        <end position="1022"/>
    </location>
</feature>
<feature type="region of interest" description="Disordered" evidence="3">
    <location>
        <begin position="440"/>
        <end position="487"/>
    </location>
</feature>
<dbReference type="Pfam" id="PF03178">
    <property type="entry name" value="CPSF_A"/>
    <property type="match status" value="1"/>
</dbReference>